<keyword evidence="3" id="KW-1185">Reference proteome</keyword>
<protein>
    <recommendedName>
        <fullName evidence="4">THH1/TOM1/TOM3 domain-containing protein</fullName>
    </recommendedName>
</protein>
<keyword evidence="1" id="KW-0812">Transmembrane</keyword>
<reference evidence="2 3" key="1">
    <citation type="submission" date="2022-12" db="EMBL/GenBank/DDBJ databases">
        <title>Chromosome-scale assembly of the Ensete ventricosum genome.</title>
        <authorList>
            <person name="Dussert Y."/>
            <person name="Stocks J."/>
            <person name="Wendawek A."/>
            <person name="Woldeyes F."/>
            <person name="Nichols R.A."/>
            <person name="Borrell J.S."/>
        </authorList>
    </citation>
    <scope>NUCLEOTIDE SEQUENCE [LARGE SCALE GENOMIC DNA]</scope>
    <source>
        <strain evidence="3">cv. Maze</strain>
        <tissue evidence="2">Seeds</tissue>
    </source>
</reference>
<gene>
    <name evidence="2" type="ORF">OPV22_009437</name>
</gene>
<sequence length="111" mass="12322">MSTKGIRIKFVDKLYQTCNSDTAGNRGALPQKTSPVQSSFRRVVRARCFHHYEYGTLFWICLLLAFSAEIGWGGAEDNDEAAAAALSFVSCAYMLVFLPSVVAIFVSVEFR</sequence>
<dbReference type="EMBL" id="JAQQAF010000003">
    <property type="protein sequence ID" value="KAJ8498885.1"/>
    <property type="molecule type" value="Genomic_DNA"/>
</dbReference>
<organism evidence="2 3">
    <name type="scientific">Ensete ventricosum</name>
    <name type="common">Abyssinian banana</name>
    <name type="synonym">Musa ensete</name>
    <dbReference type="NCBI Taxonomy" id="4639"/>
    <lineage>
        <taxon>Eukaryota</taxon>
        <taxon>Viridiplantae</taxon>
        <taxon>Streptophyta</taxon>
        <taxon>Embryophyta</taxon>
        <taxon>Tracheophyta</taxon>
        <taxon>Spermatophyta</taxon>
        <taxon>Magnoliopsida</taxon>
        <taxon>Liliopsida</taxon>
        <taxon>Zingiberales</taxon>
        <taxon>Musaceae</taxon>
        <taxon>Ensete</taxon>
    </lineage>
</organism>
<evidence type="ECO:0000313" key="3">
    <source>
        <dbReference type="Proteomes" id="UP001222027"/>
    </source>
</evidence>
<feature type="transmembrane region" description="Helical" evidence="1">
    <location>
        <begin position="81"/>
        <end position="106"/>
    </location>
</feature>
<comment type="caution">
    <text evidence="2">The sequence shown here is derived from an EMBL/GenBank/DDBJ whole genome shotgun (WGS) entry which is preliminary data.</text>
</comment>
<accession>A0AAV8RB02</accession>
<evidence type="ECO:0000313" key="2">
    <source>
        <dbReference type="EMBL" id="KAJ8498885.1"/>
    </source>
</evidence>
<dbReference type="Proteomes" id="UP001222027">
    <property type="component" value="Unassembled WGS sequence"/>
</dbReference>
<evidence type="ECO:0008006" key="4">
    <source>
        <dbReference type="Google" id="ProtNLM"/>
    </source>
</evidence>
<feature type="transmembrane region" description="Helical" evidence="1">
    <location>
        <begin position="54"/>
        <end position="75"/>
    </location>
</feature>
<evidence type="ECO:0000256" key="1">
    <source>
        <dbReference type="SAM" id="Phobius"/>
    </source>
</evidence>
<dbReference type="AlphaFoldDB" id="A0AAV8RB02"/>
<proteinExistence type="predicted"/>
<name>A0AAV8RB02_ENSVE</name>
<keyword evidence="1" id="KW-1133">Transmembrane helix</keyword>
<keyword evidence="1" id="KW-0472">Membrane</keyword>